<gene>
    <name evidence="3" type="ORF">DET54_10313</name>
    <name evidence="2" type="ORF">DET56_109333</name>
</gene>
<evidence type="ECO:0000313" key="4">
    <source>
        <dbReference type="Proteomes" id="UP000247078"/>
    </source>
</evidence>
<dbReference type="InterPro" id="IPR013974">
    <property type="entry name" value="SAF"/>
</dbReference>
<dbReference type="NCBIfam" id="TIGR03569">
    <property type="entry name" value="NeuB_NnaB"/>
    <property type="match status" value="1"/>
</dbReference>
<proteinExistence type="predicted"/>
<dbReference type="InterPro" id="IPR020007">
    <property type="entry name" value="NeuB/NeuA"/>
</dbReference>
<dbReference type="Pfam" id="PF03102">
    <property type="entry name" value="NeuB"/>
    <property type="match status" value="1"/>
</dbReference>
<evidence type="ECO:0000313" key="3">
    <source>
        <dbReference type="EMBL" id="RAI98876.1"/>
    </source>
</evidence>
<protein>
    <submittedName>
        <fullName evidence="2">N-acetylneuraminate synthase</fullName>
    </submittedName>
</protein>
<dbReference type="InterPro" id="IPR013132">
    <property type="entry name" value="PseI/NeuA/B-like_N"/>
</dbReference>
<organism evidence="2 4">
    <name type="scientific">Paenibacillus pabuli</name>
    <dbReference type="NCBI Taxonomy" id="1472"/>
    <lineage>
        <taxon>Bacteria</taxon>
        <taxon>Bacillati</taxon>
        <taxon>Bacillota</taxon>
        <taxon>Bacilli</taxon>
        <taxon>Bacillales</taxon>
        <taxon>Paenibacillaceae</taxon>
        <taxon>Paenibacillus</taxon>
    </lineage>
</organism>
<dbReference type="InterPro" id="IPR057736">
    <property type="entry name" value="SAF_PseI/NeuA/NeuB"/>
</dbReference>
<dbReference type="PROSITE" id="PS50844">
    <property type="entry name" value="AFP_LIKE"/>
    <property type="match status" value="1"/>
</dbReference>
<dbReference type="GO" id="GO:0016051">
    <property type="term" value="P:carbohydrate biosynthetic process"/>
    <property type="evidence" value="ECO:0007669"/>
    <property type="project" value="InterPro"/>
</dbReference>
<dbReference type="InterPro" id="IPR036732">
    <property type="entry name" value="AFP_Neu5c_C_sf"/>
</dbReference>
<dbReference type="Proteomes" id="UP000248827">
    <property type="component" value="Unassembled WGS sequence"/>
</dbReference>
<dbReference type="AlphaFoldDB" id="A0A855XRC8"/>
<dbReference type="InterPro" id="IPR051690">
    <property type="entry name" value="PseI-like"/>
</dbReference>
<dbReference type="SUPFAM" id="SSF51569">
    <property type="entry name" value="Aldolase"/>
    <property type="match status" value="1"/>
</dbReference>
<evidence type="ECO:0000313" key="5">
    <source>
        <dbReference type="Proteomes" id="UP000248827"/>
    </source>
</evidence>
<dbReference type="InterPro" id="IPR013785">
    <property type="entry name" value="Aldolase_TIM"/>
</dbReference>
<dbReference type="PANTHER" id="PTHR42966">
    <property type="entry name" value="N-ACETYLNEURAMINATE SYNTHASE"/>
    <property type="match status" value="1"/>
</dbReference>
<dbReference type="EMBL" id="QGTZ01000009">
    <property type="protein sequence ID" value="PWW37446.1"/>
    <property type="molecule type" value="Genomic_DNA"/>
</dbReference>
<dbReference type="SUPFAM" id="SSF51269">
    <property type="entry name" value="AFP III-like domain"/>
    <property type="match status" value="1"/>
</dbReference>
<dbReference type="PANTHER" id="PTHR42966:SF1">
    <property type="entry name" value="SIALIC ACID SYNTHASE"/>
    <property type="match status" value="1"/>
</dbReference>
<comment type="caution">
    <text evidence="2">The sequence shown here is derived from an EMBL/GenBank/DDBJ whole genome shotgun (WGS) entry which is preliminary data.</text>
</comment>
<accession>A0A855XRC8</accession>
<evidence type="ECO:0000259" key="1">
    <source>
        <dbReference type="PROSITE" id="PS50844"/>
    </source>
</evidence>
<sequence>MKETFIIAEAGVNHNGDIKLAKRLVDIAVRSRANAVKFQTFITENVISTFATKADYQVKMTGGDESQFEMVKKLELSFEHFRELKEYCDENGIKFLSTPFDKESADFLIDELQLDTIKIPSGEITNAPLIYHIAQKQPNIILSTGMATLGEIELALGIIAFGFLNKSEEPSLNAFSESFISEEGQKVLREKVKLLHCTTEYPAPVEEVNLLAIQTMHNTFGLETGYSDHTEGIAITIAAVAMGASIIEKHITYDKYAEGPDHKASLSPEELTLLVDGIRQVELAKGTGVKIPSKSELKNIQIARKSIVASRDIEEGELLTIHNIAIKRPGTGLPPLDYWKVLGESSKRKFKKDEGIILK</sequence>
<dbReference type="InterPro" id="IPR006190">
    <property type="entry name" value="SAF_AFP_Neu5Ac"/>
</dbReference>
<dbReference type="Pfam" id="PF08666">
    <property type="entry name" value="SAF"/>
    <property type="match status" value="1"/>
</dbReference>
<name>A0A855XRC8_9BACL</name>
<feature type="domain" description="AFP-like" evidence="1">
    <location>
        <begin position="306"/>
        <end position="359"/>
    </location>
</feature>
<evidence type="ECO:0000313" key="2">
    <source>
        <dbReference type="EMBL" id="PWW37446.1"/>
    </source>
</evidence>
<dbReference type="Gene3D" id="3.20.20.70">
    <property type="entry name" value="Aldolase class I"/>
    <property type="match status" value="1"/>
</dbReference>
<dbReference type="Gene3D" id="3.90.1210.10">
    <property type="entry name" value="Antifreeze-like/N-acetylneuraminic acid synthase C-terminal domain"/>
    <property type="match status" value="1"/>
</dbReference>
<dbReference type="Proteomes" id="UP000247078">
    <property type="component" value="Unassembled WGS sequence"/>
</dbReference>
<keyword evidence="5" id="KW-1185">Reference proteome</keyword>
<dbReference type="OrthoDB" id="9814210at2"/>
<dbReference type="GO" id="GO:0047444">
    <property type="term" value="F:N-acylneuraminate-9-phosphate synthase activity"/>
    <property type="evidence" value="ECO:0007669"/>
    <property type="project" value="TreeGrafter"/>
</dbReference>
<dbReference type="EMBL" id="QLLI01000003">
    <property type="protein sequence ID" value="RAI98876.1"/>
    <property type="molecule type" value="Genomic_DNA"/>
</dbReference>
<dbReference type="CDD" id="cd11615">
    <property type="entry name" value="SAF_NeuB_like"/>
    <property type="match status" value="1"/>
</dbReference>
<dbReference type="RefSeq" id="WP_110000855.1">
    <property type="nucleotide sequence ID" value="NZ_QGTZ01000009.1"/>
</dbReference>
<reference evidence="2 4" key="1">
    <citation type="submission" date="2018-05" db="EMBL/GenBank/DDBJ databases">
        <title>Freshwater and sediment microbial communities from various areas in North America, analyzing microbe dynamics in response to fracking.</title>
        <authorList>
            <person name="Lamendella R."/>
        </authorList>
    </citation>
    <scope>NUCLEOTIDE SEQUENCE [LARGE SCALE GENOMIC DNA]</scope>
    <source>
        <strain evidence="2 4">DB-3</strain>
        <strain evidence="3 5">NG-13</strain>
    </source>
</reference>